<organism evidence="4 5">
    <name type="scientific">Paenibacillus sabinae T27</name>
    <dbReference type="NCBI Taxonomy" id="1268072"/>
    <lineage>
        <taxon>Bacteria</taxon>
        <taxon>Bacillati</taxon>
        <taxon>Bacillota</taxon>
        <taxon>Bacilli</taxon>
        <taxon>Bacillales</taxon>
        <taxon>Paenibacillaceae</taxon>
        <taxon>Paenibacillus</taxon>
    </lineage>
</organism>
<dbReference type="EMBL" id="CP004078">
    <property type="protein sequence ID" value="AHV99323.1"/>
    <property type="molecule type" value="Genomic_DNA"/>
</dbReference>
<evidence type="ECO:0000313" key="5">
    <source>
        <dbReference type="Proteomes" id="UP000019772"/>
    </source>
</evidence>
<dbReference type="GO" id="GO:0030420">
    <property type="term" value="P:establishment of competence for transformation"/>
    <property type="evidence" value="ECO:0007669"/>
    <property type="project" value="UniProtKB-KW"/>
</dbReference>
<dbReference type="NCBIfam" id="TIGR02532">
    <property type="entry name" value="IV_pilin_GFxxxE"/>
    <property type="match status" value="1"/>
</dbReference>
<gene>
    <name evidence="4" type="ORF">PSAB_22170</name>
</gene>
<reference evidence="4 5" key="1">
    <citation type="journal article" date="2014" name="PLoS Genet.">
        <title>Comparative Genomic Analysis of N2-Fixing and Non-N2-Fixing Paenibacillus spp.: Organization, Evolution and Expression of the Nitrogen Fixation Genes.</title>
        <authorList>
            <person name="Xie J.B."/>
            <person name="Du Z."/>
            <person name="Bai L."/>
            <person name="Tian C."/>
            <person name="Zhang Y."/>
            <person name="Xie J.Y."/>
            <person name="Wang T."/>
            <person name="Liu X."/>
            <person name="Chen X."/>
            <person name="Cheng Q."/>
            <person name="Chen S."/>
            <person name="Li J."/>
        </authorList>
    </citation>
    <scope>NUCLEOTIDE SEQUENCE [LARGE SCALE GENOMIC DNA]</scope>
    <source>
        <strain evidence="4 5">T27</strain>
    </source>
</reference>
<dbReference type="AlphaFoldDB" id="X5A4Z3"/>
<proteinExistence type="predicted"/>
<dbReference type="RefSeq" id="WP_051529805.1">
    <property type="nucleotide sequence ID" value="NZ_CP004078.1"/>
</dbReference>
<dbReference type="eggNOG" id="COG4969">
    <property type="taxonomic scope" value="Bacteria"/>
</dbReference>
<evidence type="ECO:0000256" key="1">
    <source>
        <dbReference type="ARBA" id="ARBA00004241"/>
    </source>
</evidence>
<keyword evidence="2" id="KW-0178">Competence</keyword>
<dbReference type="STRING" id="1268072.PSAB_22170"/>
<dbReference type="HOGENOM" id="CLU_091705_7_0_9"/>
<keyword evidence="3" id="KW-0472">Membrane</keyword>
<comment type="subcellular location">
    <subcellularLocation>
        <location evidence="1">Cell surface</location>
    </subcellularLocation>
</comment>
<keyword evidence="5" id="KW-1185">Reference proteome</keyword>
<feature type="transmembrane region" description="Helical" evidence="3">
    <location>
        <begin position="21"/>
        <end position="42"/>
    </location>
</feature>
<dbReference type="SUPFAM" id="SSF54523">
    <property type="entry name" value="Pili subunits"/>
    <property type="match status" value="1"/>
</dbReference>
<sequence length="162" mass="16718">MLANAIKKRLSKEENQKGFTLIELLAVIVILGIISVIAIPLIGNIINNSKSNADVATARQIYDAARLYIIGEKEGNFVSQTVSVDAGTNNDDLVTKGYLDTNLVLPSTKQAITGGTVTFNAAGQLSALSLTVNGTSKSFSVAEVLSAKPSAPAAAAPAQSGS</sequence>
<dbReference type="InterPro" id="IPR012902">
    <property type="entry name" value="N_methyl_site"/>
</dbReference>
<dbReference type="KEGG" id="psab:PSAB_22170"/>
<protein>
    <submittedName>
        <fullName evidence="4">Uncharacterized protein</fullName>
    </submittedName>
</protein>
<accession>X5A4Z3</accession>
<name>X5A4Z3_9BACL</name>
<keyword evidence="3" id="KW-1133">Transmembrane helix</keyword>
<dbReference type="Pfam" id="PF07963">
    <property type="entry name" value="N_methyl"/>
    <property type="match status" value="1"/>
</dbReference>
<dbReference type="PROSITE" id="PS00409">
    <property type="entry name" value="PROKAR_NTER_METHYL"/>
    <property type="match status" value="1"/>
</dbReference>
<dbReference type="GO" id="GO:0009986">
    <property type="term" value="C:cell surface"/>
    <property type="evidence" value="ECO:0007669"/>
    <property type="project" value="UniProtKB-SubCell"/>
</dbReference>
<dbReference type="Gene3D" id="3.30.700.10">
    <property type="entry name" value="Glycoprotein, Type 4 Pilin"/>
    <property type="match status" value="1"/>
</dbReference>
<evidence type="ECO:0000256" key="2">
    <source>
        <dbReference type="ARBA" id="ARBA00023287"/>
    </source>
</evidence>
<dbReference type="Proteomes" id="UP000019772">
    <property type="component" value="Chromosome"/>
</dbReference>
<evidence type="ECO:0000256" key="3">
    <source>
        <dbReference type="SAM" id="Phobius"/>
    </source>
</evidence>
<dbReference type="InterPro" id="IPR045584">
    <property type="entry name" value="Pilin-like"/>
</dbReference>
<evidence type="ECO:0000313" key="4">
    <source>
        <dbReference type="EMBL" id="AHV99323.1"/>
    </source>
</evidence>
<keyword evidence="3" id="KW-0812">Transmembrane</keyword>